<dbReference type="RefSeq" id="WP_181473081.1">
    <property type="nucleotide sequence ID" value="NZ_JACEFG010000003.1"/>
</dbReference>
<dbReference type="InterPro" id="IPR051534">
    <property type="entry name" value="CBASS_pafABC_assoc_protein"/>
</dbReference>
<dbReference type="InterPro" id="IPR057727">
    <property type="entry name" value="WCX_dom"/>
</dbReference>
<sequence>MELNNNTRLLKLRDILFEETDEYNELSLQDIIEKMKLYFGTEATFDPRTLKLDMEVLEEAGIEIVRNTGRFGKVYYSYQDHVFETYQLRLINDAVLSAKFITEKEKKTLIQKTKQLTSRHIAKTLPDPMLFSQSANDSYQLVKLNIDHAHRAISDQKVLLYHYGKYNLNKEFEFHRGGDFYEVEPYALIWRNDYYYLIGKYRGTGEMRHYRLDRMRDMQITDERFRREDFTIQDYVDQSFHMFAGEDVWVKIEFDASLVNVVIDRFGLDASITPEGEDRFILSTKAKMSRGLINWILTWGAKAKVLSPESLVEQIQEEVKEMNKHYQ</sequence>
<proteinExistence type="predicted"/>
<dbReference type="AlphaFoldDB" id="A0A838CVS5"/>
<dbReference type="PROSITE" id="PS52050">
    <property type="entry name" value="WYL"/>
    <property type="match status" value="1"/>
</dbReference>
<comment type="caution">
    <text evidence="3">The sequence shown here is derived from an EMBL/GenBank/DDBJ whole genome shotgun (WGS) entry which is preliminary data.</text>
</comment>
<dbReference type="Pfam" id="PF13280">
    <property type="entry name" value="WYL"/>
    <property type="match status" value="1"/>
</dbReference>
<evidence type="ECO:0000313" key="4">
    <source>
        <dbReference type="Proteomes" id="UP000571017"/>
    </source>
</evidence>
<dbReference type="PANTHER" id="PTHR34580">
    <property type="match status" value="1"/>
</dbReference>
<dbReference type="Pfam" id="PF25583">
    <property type="entry name" value="WCX"/>
    <property type="match status" value="1"/>
</dbReference>
<evidence type="ECO:0000259" key="2">
    <source>
        <dbReference type="Pfam" id="PF25583"/>
    </source>
</evidence>
<evidence type="ECO:0000313" key="3">
    <source>
        <dbReference type="EMBL" id="MBA2176038.1"/>
    </source>
</evidence>
<feature type="domain" description="WYL" evidence="1">
    <location>
        <begin position="147"/>
        <end position="219"/>
    </location>
</feature>
<keyword evidence="4" id="KW-1185">Reference proteome</keyword>
<dbReference type="EMBL" id="JACEFG010000003">
    <property type="protein sequence ID" value="MBA2176038.1"/>
    <property type="molecule type" value="Genomic_DNA"/>
</dbReference>
<name>A0A838CVS5_9BACI</name>
<evidence type="ECO:0000259" key="1">
    <source>
        <dbReference type="Pfam" id="PF13280"/>
    </source>
</evidence>
<gene>
    <name evidence="3" type="ORF">H0266_14165</name>
</gene>
<dbReference type="InterPro" id="IPR026881">
    <property type="entry name" value="WYL_dom"/>
</dbReference>
<feature type="domain" description="WCX" evidence="2">
    <location>
        <begin position="247"/>
        <end position="322"/>
    </location>
</feature>
<dbReference type="PANTHER" id="PTHR34580:SF1">
    <property type="entry name" value="PROTEIN PAFC"/>
    <property type="match status" value="1"/>
</dbReference>
<accession>A0A838CVS5</accession>
<organism evidence="3 4">
    <name type="scientific">Halobacillus locisalis</name>
    <dbReference type="NCBI Taxonomy" id="220753"/>
    <lineage>
        <taxon>Bacteria</taxon>
        <taxon>Bacillati</taxon>
        <taxon>Bacillota</taxon>
        <taxon>Bacilli</taxon>
        <taxon>Bacillales</taxon>
        <taxon>Bacillaceae</taxon>
        <taxon>Halobacillus</taxon>
    </lineage>
</organism>
<dbReference type="Proteomes" id="UP000571017">
    <property type="component" value="Unassembled WGS sequence"/>
</dbReference>
<reference evidence="3 4" key="1">
    <citation type="journal article" date="2004" name="Extremophiles">
        <title>Halobacillus locisalis sp. nov., a halophilic bacterium isolated from a marine solar saltern of the Yellow Sea in Korea.</title>
        <authorList>
            <person name="Yoon J.H."/>
            <person name="Kang K.H."/>
            <person name="Oh T.K."/>
            <person name="Park Y.H."/>
        </authorList>
    </citation>
    <scope>NUCLEOTIDE SEQUENCE [LARGE SCALE GENOMIC DNA]</scope>
    <source>
        <strain evidence="3 4">KCTC 3788</strain>
    </source>
</reference>
<protein>
    <submittedName>
        <fullName evidence="3">WYL domain-containing protein</fullName>
    </submittedName>
</protein>